<keyword evidence="2" id="KW-1185">Reference proteome</keyword>
<dbReference type="AlphaFoldDB" id="A0A830BUQ5"/>
<organism evidence="1 2">
    <name type="scientific">Phtheirospermum japonicum</name>
    <dbReference type="NCBI Taxonomy" id="374723"/>
    <lineage>
        <taxon>Eukaryota</taxon>
        <taxon>Viridiplantae</taxon>
        <taxon>Streptophyta</taxon>
        <taxon>Embryophyta</taxon>
        <taxon>Tracheophyta</taxon>
        <taxon>Spermatophyta</taxon>
        <taxon>Magnoliopsida</taxon>
        <taxon>eudicotyledons</taxon>
        <taxon>Gunneridae</taxon>
        <taxon>Pentapetalae</taxon>
        <taxon>asterids</taxon>
        <taxon>lamiids</taxon>
        <taxon>Lamiales</taxon>
        <taxon>Orobanchaceae</taxon>
        <taxon>Orobanchaceae incertae sedis</taxon>
        <taxon>Phtheirospermum</taxon>
    </lineage>
</organism>
<gene>
    <name evidence="1" type="ORF">PHJA_001131700</name>
</gene>
<accession>A0A830BUQ5</accession>
<reference evidence="1" key="1">
    <citation type="submission" date="2020-07" db="EMBL/GenBank/DDBJ databases">
        <title>Ethylene signaling mediates host invasion by parasitic plants.</title>
        <authorList>
            <person name="Yoshida S."/>
        </authorList>
    </citation>
    <scope>NUCLEOTIDE SEQUENCE</scope>
    <source>
        <strain evidence="1">Okayama</strain>
    </source>
</reference>
<sequence>MVNPSSPPPIARLPRILALKPMVWSVVASSVTQQVIANYWKQRRMIEEDHLSEAIKTVARIRSRNLSDNDYLDFVHSLELEDDENSQRQRE</sequence>
<evidence type="ECO:0000313" key="1">
    <source>
        <dbReference type="EMBL" id="GFP89879.1"/>
    </source>
</evidence>
<name>A0A830BUQ5_9LAMI</name>
<dbReference type="Proteomes" id="UP000653305">
    <property type="component" value="Unassembled WGS sequence"/>
</dbReference>
<dbReference type="EMBL" id="BMAC01000202">
    <property type="protein sequence ID" value="GFP89879.1"/>
    <property type="molecule type" value="Genomic_DNA"/>
</dbReference>
<dbReference type="PANTHER" id="PTHR33872">
    <property type="entry name" value="DNA POLYMERASE EPSILON CATALYTIC SUBUNIT A"/>
    <property type="match status" value="1"/>
</dbReference>
<dbReference type="OrthoDB" id="1932217at2759"/>
<protein>
    <submittedName>
        <fullName evidence="1">Uncharacterized protein</fullName>
    </submittedName>
</protein>
<proteinExistence type="predicted"/>
<evidence type="ECO:0000313" key="2">
    <source>
        <dbReference type="Proteomes" id="UP000653305"/>
    </source>
</evidence>
<dbReference type="PANTHER" id="PTHR33872:SF7">
    <property type="entry name" value="OSJNBA0084K11.10-LIKE PROTEIN"/>
    <property type="match status" value="1"/>
</dbReference>
<comment type="caution">
    <text evidence="1">The sequence shown here is derived from an EMBL/GenBank/DDBJ whole genome shotgun (WGS) entry which is preliminary data.</text>
</comment>